<sequence length="921" mass="104202">MTSVVRLALSVVNEVCLVLEKDAERRGKLHVGLRYIMDEMEMAKTMIKEECRGAEQELRIRRLQEFAYDVEDFVEGLRDPGAYGKVLVAIGADRRLELLTEIEQFKQTIASLTKDWKHCPESSNNMNRHTEDNAISAPNEDEEEEKEEEEEDDLVDIDRPKGKIVELLSPSQGEEQQLRVISIVGCRGVGKTALARAVYRDYSASEEFDCVAWVLASRCNNKRALVDKIFQSVRKALRSKQTENVPAEAERDFAMSLKDILSKKRCLVFIDDVQQARVWKDTVRVLGGYPKKGSKSRIIVTTSIRSVATACSSGSYVYNMQCLKDGYQKRLFWRKVYGNQMPPPSSLADDPETKIFFEICGGLPLVLICAAKHLNMNGMDLKSRHCKELRRKLGRYLSDDNAPRDFKEMRRALMQCYDNLPDHDLRSFLLYLSIFPRGHQIKSKSLVRRLKAEGLIVDDEEPTECFDELIDRCIIEPVRTWDNLVAVKRGQIHGVVLEYISQKIKNKNVVTLVEGPEVPIGSHESSIRRLSIQYSINVGFIDLQIRPKLRSLTMFVKNELSNLQKCKMMRLLDLEGCTGRLESGFLKDICELPLLKYLSLRGTGIKNIPTQIENLKRLETLDVRETEVKNLPMQKKSSLHTLSGFIANETQCLAHAILLFATNLKKVKVWCSASSRSRQKRKSVWVSLPSSSANQMQGNHPCLTTEEGSRSVNLELATLLTRPSECLESVSIVSSSGLCKHFWASLEGRPCTISSIKLQGNLGSLPDSKKLSDLGRIKKLHLYSTGLTIEELSALQYLRGLEYLKLVELEHNSRFCNGTFVVEKNGFESLKSLCIKAPHVPKLQFKEGAMKSLTSIHLLCPNSQKLLLLPSETIVGISNLTYLSELIIHSSLPQDWERVADGHPNRPCVKREPEQTANTAT</sequence>
<dbReference type="InterPro" id="IPR002182">
    <property type="entry name" value="NB-ARC"/>
</dbReference>
<proteinExistence type="predicted"/>
<dbReference type="Proteomes" id="UP000007015">
    <property type="component" value="Chromosome 12"/>
</dbReference>
<dbReference type="GO" id="GO:0098542">
    <property type="term" value="P:defense response to other organism"/>
    <property type="evidence" value="ECO:0007669"/>
    <property type="project" value="TreeGrafter"/>
</dbReference>
<dbReference type="Gene3D" id="3.80.10.10">
    <property type="entry name" value="Ribonuclease Inhibitor"/>
    <property type="match status" value="1"/>
</dbReference>
<evidence type="ECO:0000259" key="5">
    <source>
        <dbReference type="Pfam" id="PF23598"/>
    </source>
</evidence>
<dbReference type="Pfam" id="PF00931">
    <property type="entry name" value="NB-ARC"/>
    <property type="match status" value="1"/>
</dbReference>
<evidence type="ECO:0000256" key="1">
    <source>
        <dbReference type="ARBA" id="ARBA00022737"/>
    </source>
</evidence>
<feature type="domain" description="NB-ARC" evidence="4">
    <location>
        <begin position="161"/>
        <end position="337"/>
    </location>
</feature>
<dbReference type="Gene3D" id="3.40.50.300">
    <property type="entry name" value="P-loop containing nucleotide triphosphate hydrolases"/>
    <property type="match status" value="1"/>
</dbReference>
<feature type="compositionally biased region" description="Acidic residues" evidence="3">
    <location>
        <begin position="139"/>
        <end position="155"/>
    </location>
</feature>
<keyword evidence="7" id="KW-1185">Reference proteome</keyword>
<dbReference type="AlphaFoldDB" id="B8BMR1"/>
<evidence type="ECO:0000256" key="3">
    <source>
        <dbReference type="SAM" id="MobiDB-lite"/>
    </source>
</evidence>
<dbReference type="InterPro" id="IPR032675">
    <property type="entry name" value="LRR_dom_sf"/>
</dbReference>
<dbReference type="EMBL" id="CM000137">
    <property type="protein sequence ID" value="EEC69581.1"/>
    <property type="molecule type" value="Genomic_DNA"/>
</dbReference>
<evidence type="ECO:0000259" key="4">
    <source>
        <dbReference type="Pfam" id="PF00931"/>
    </source>
</evidence>
<dbReference type="PRINTS" id="PR00364">
    <property type="entry name" value="DISEASERSIST"/>
</dbReference>
<dbReference type="Gene3D" id="1.10.10.10">
    <property type="entry name" value="Winged helix-like DNA-binding domain superfamily/Winged helix DNA-binding domain"/>
    <property type="match status" value="1"/>
</dbReference>
<name>B8BMR1_ORYSI</name>
<evidence type="ECO:0000313" key="6">
    <source>
        <dbReference type="EMBL" id="EEC69581.1"/>
    </source>
</evidence>
<dbReference type="InterPro" id="IPR027417">
    <property type="entry name" value="P-loop_NTPase"/>
</dbReference>
<dbReference type="PANTHER" id="PTHR23155:SF1227">
    <property type="entry name" value="OS11G0462500 PROTEIN"/>
    <property type="match status" value="1"/>
</dbReference>
<feature type="region of interest" description="Disordered" evidence="3">
    <location>
        <begin position="120"/>
        <end position="155"/>
    </location>
</feature>
<dbReference type="Pfam" id="PF23598">
    <property type="entry name" value="LRR_14"/>
    <property type="match status" value="1"/>
</dbReference>
<dbReference type="SUPFAM" id="SSF52058">
    <property type="entry name" value="L domain-like"/>
    <property type="match status" value="1"/>
</dbReference>
<keyword evidence="2" id="KW-0611">Plant defense</keyword>
<dbReference type="Gramene" id="BGIOSGA035928-TA">
    <property type="protein sequence ID" value="BGIOSGA035928-PA"/>
    <property type="gene ID" value="BGIOSGA035928"/>
</dbReference>
<protein>
    <submittedName>
        <fullName evidence="6">Uncharacterized protein</fullName>
    </submittedName>
</protein>
<dbReference type="HOGENOM" id="CLU_000837_25_2_1"/>
<dbReference type="InterPro" id="IPR055414">
    <property type="entry name" value="LRR_R13L4/SHOC2-like"/>
</dbReference>
<feature type="domain" description="Disease resistance R13L4/SHOC-2-like LRR" evidence="5">
    <location>
        <begin position="548"/>
        <end position="890"/>
    </location>
</feature>
<keyword evidence="1" id="KW-0677">Repeat</keyword>
<reference evidence="6 7" key="1">
    <citation type="journal article" date="2005" name="PLoS Biol.">
        <title>The genomes of Oryza sativa: a history of duplications.</title>
        <authorList>
            <person name="Yu J."/>
            <person name="Wang J."/>
            <person name="Lin W."/>
            <person name="Li S."/>
            <person name="Li H."/>
            <person name="Zhou J."/>
            <person name="Ni P."/>
            <person name="Dong W."/>
            <person name="Hu S."/>
            <person name="Zeng C."/>
            <person name="Zhang J."/>
            <person name="Zhang Y."/>
            <person name="Li R."/>
            <person name="Xu Z."/>
            <person name="Li S."/>
            <person name="Li X."/>
            <person name="Zheng H."/>
            <person name="Cong L."/>
            <person name="Lin L."/>
            <person name="Yin J."/>
            <person name="Geng J."/>
            <person name="Li G."/>
            <person name="Shi J."/>
            <person name="Liu J."/>
            <person name="Lv H."/>
            <person name="Li J."/>
            <person name="Wang J."/>
            <person name="Deng Y."/>
            <person name="Ran L."/>
            <person name="Shi X."/>
            <person name="Wang X."/>
            <person name="Wu Q."/>
            <person name="Li C."/>
            <person name="Ren X."/>
            <person name="Wang J."/>
            <person name="Wang X."/>
            <person name="Li D."/>
            <person name="Liu D."/>
            <person name="Zhang X."/>
            <person name="Ji Z."/>
            <person name="Zhao W."/>
            <person name="Sun Y."/>
            <person name="Zhang Z."/>
            <person name="Bao J."/>
            <person name="Han Y."/>
            <person name="Dong L."/>
            <person name="Ji J."/>
            <person name="Chen P."/>
            <person name="Wu S."/>
            <person name="Liu J."/>
            <person name="Xiao Y."/>
            <person name="Bu D."/>
            <person name="Tan J."/>
            <person name="Yang L."/>
            <person name="Ye C."/>
            <person name="Zhang J."/>
            <person name="Xu J."/>
            <person name="Zhou Y."/>
            <person name="Yu Y."/>
            <person name="Zhang B."/>
            <person name="Zhuang S."/>
            <person name="Wei H."/>
            <person name="Liu B."/>
            <person name="Lei M."/>
            <person name="Yu H."/>
            <person name="Li Y."/>
            <person name="Xu H."/>
            <person name="Wei S."/>
            <person name="He X."/>
            <person name="Fang L."/>
            <person name="Zhang Z."/>
            <person name="Zhang Y."/>
            <person name="Huang X."/>
            <person name="Su Z."/>
            <person name="Tong W."/>
            <person name="Li J."/>
            <person name="Tong Z."/>
            <person name="Li S."/>
            <person name="Ye J."/>
            <person name="Wang L."/>
            <person name="Fang L."/>
            <person name="Lei T."/>
            <person name="Chen C."/>
            <person name="Chen H."/>
            <person name="Xu Z."/>
            <person name="Li H."/>
            <person name="Huang H."/>
            <person name="Zhang F."/>
            <person name="Xu H."/>
            <person name="Li N."/>
            <person name="Zhao C."/>
            <person name="Li S."/>
            <person name="Dong L."/>
            <person name="Huang Y."/>
            <person name="Li L."/>
            <person name="Xi Y."/>
            <person name="Qi Q."/>
            <person name="Li W."/>
            <person name="Zhang B."/>
            <person name="Hu W."/>
            <person name="Zhang Y."/>
            <person name="Tian X."/>
            <person name="Jiao Y."/>
            <person name="Liang X."/>
            <person name="Jin J."/>
            <person name="Gao L."/>
            <person name="Zheng W."/>
            <person name="Hao B."/>
            <person name="Liu S."/>
            <person name="Wang W."/>
            <person name="Yuan L."/>
            <person name="Cao M."/>
            <person name="McDermott J."/>
            <person name="Samudrala R."/>
            <person name="Wang J."/>
            <person name="Wong G.K."/>
            <person name="Yang H."/>
        </authorList>
    </citation>
    <scope>NUCLEOTIDE SEQUENCE [LARGE SCALE GENOMIC DNA]</scope>
    <source>
        <strain evidence="7">cv. 93-11</strain>
    </source>
</reference>
<accession>B8BMR1</accession>
<dbReference type="GO" id="GO:0043531">
    <property type="term" value="F:ADP binding"/>
    <property type="evidence" value="ECO:0007669"/>
    <property type="project" value="InterPro"/>
</dbReference>
<evidence type="ECO:0000256" key="2">
    <source>
        <dbReference type="ARBA" id="ARBA00022821"/>
    </source>
</evidence>
<dbReference type="OMA" id="MDEMEMA"/>
<dbReference type="PANTHER" id="PTHR23155">
    <property type="entry name" value="DISEASE RESISTANCE PROTEIN RP"/>
    <property type="match status" value="1"/>
</dbReference>
<dbReference type="SUPFAM" id="SSF52540">
    <property type="entry name" value="P-loop containing nucleoside triphosphate hydrolases"/>
    <property type="match status" value="1"/>
</dbReference>
<dbReference type="InterPro" id="IPR036388">
    <property type="entry name" value="WH-like_DNA-bd_sf"/>
</dbReference>
<gene>
    <name evidence="6" type="ORF">OsI_38907</name>
</gene>
<organism evidence="6 7">
    <name type="scientific">Oryza sativa subsp. indica</name>
    <name type="common">Rice</name>
    <dbReference type="NCBI Taxonomy" id="39946"/>
    <lineage>
        <taxon>Eukaryota</taxon>
        <taxon>Viridiplantae</taxon>
        <taxon>Streptophyta</taxon>
        <taxon>Embryophyta</taxon>
        <taxon>Tracheophyta</taxon>
        <taxon>Spermatophyta</taxon>
        <taxon>Magnoliopsida</taxon>
        <taxon>Liliopsida</taxon>
        <taxon>Poales</taxon>
        <taxon>Poaceae</taxon>
        <taxon>BOP clade</taxon>
        <taxon>Oryzoideae</taxon>
        <taxon>Oryzeae</taxon>
        <taxon>Oryzinae</taxon>
        <taxon>Oryza</taxon>
        <taxon>Oryza sativa</taxon>
    </lineage>
</organism>
<dbReference type="STRING" id="39946.B8BMR1"/>
<evidence type="ECO:0000313" key="7">
    <source>
        <dbReference type="Proteomes" id="UP000007015"/>
    </source>
</evidence>
<dbReference type="InterPro" id="IPR044974">
    <property type="entry name" value="Disease_R_plants"/>
</dbReference>